<dbReference type="CDD" id="cd02394">
    <property type="entry name" value="KH-I_Vigilin_rpt6"/>
    <property type="match status" value="1"/>
</dbReference>
<dbReference type="SMART" id="SM00322">
    <property type="entry name" value="KH"/>
    <property type="match status" value="10"/>
</dbReference>
<dbReference type="OrthoDB" id="10027144at2759"/>
<dbReference type="Gene3D" id="3.30.1370.10">
    <property type="entry name" value="K Homology domain, type 1"/>
    <property type="match status" value="7"/>
</dbReference>
<reference evidence="6 7" key="1">
    <citation type="journal article" date="2016" name="Genome Biol. Evol.">
        <title>Divergent and convergent evolution of fungal pathogenicity.</title>
        <authorList>
            <person name="Shang Y."/>
            <person name="Xiao G."/>
            <person name="Zheng P."/>
            <person name="Cen K."/>
            <person name="Zhan S."/>
            <person name="Wang C."/>
        </authorList>
    </citation>
    <scope>NUCLEOTIDE SEQUENCE [LARGE SCALE GENOMIC DNA]</scope>
    <source>
        <strain evidence="6 7">RCEF 264</strain>
    </source>
</reference>
<feature type="domain" description="K Homology" evidence="5">
    <location>
        <begin position="240"/>
        <end position="319"/>
    </location>
</feature>
<sequence>MASASSAAANFGNEASAAQKLLERHSHQVVLEEVPDEEDLKHSAVVAASSAAAANTANLPSGVPTSSAAGAAAPSWASAPSAKAAGKQKAAEPAPSSAIDTQSHELFPELGAPKKAAGNVAPIWSAKTGSAANGQAPNGSSAARASNGTAPVPAASSSNGPPSLSIPGRNVSSITLEDHQILPRTALKRPIPDIIKDINRKSRAHITMAPPSGTRKQFAASGPPDVAQQALKDLVQQIGAKVTINVPIPQSVRPHIIGKQGSTIKSLQERTGARIQLPKIEDIAQAALEDDDDATIDVMVEGNALSARAAQDAILKIAGERSANVSSRLRGIPAEFYPFITDPRNGLLQNLETNGVQVRVPPLQPWSAQPPTVAASTGARPVFAPAASDNHIQLAGDRAAVQNARAEIEKYAAELEQRLHLQQTSIPKGRQQFIIGNHGTPMEEFFNETGCTIVLPEDDEDDLVTVIGFPDRVDAGLERAIDLAMGMQCSNYDISRFHRQAPGGAAAHARNVTRYLRARKEIERLEKEYQSHINTPFTDEGALPWELYSRDGKNAFRAQSEIKNLVSSHPPARMAAVPVNPFFHQFLRTDVRPRVHQEHGVYLVVPDASEPGAPLLLVYEGQPAGDAGVPPVVSQSPPSPEEIANFQRSIRDAQKHILDLIGAQEDIQSVSIDVPLKHHERLKRFIKKEQEARPPNQLPVRVSSLGTVVTLRGPKTPVEDLSAKVNAFIEQEKEDEKERGFTLSFDFPKAYANHLIGKGGSNIRELRDKFDVEIQVQDGKVELKGPKAKAEAARAHINSVARHLADETTHVLKIEPKFHRELIGAQGATINRLQTRYKVLIFFPRVAKSARDDESVTDVASDAGKPRRQQAPDEVIIRGPKKGADEAREEIMKLYLYLKETSFTATLQVQQKQVPYLIGQGGSAMEALRQQTGAKIDVPNSRGDPESAVEIQIKGTKEQVTAAKKVLEEKKAVLDDTLVKTIDVDKKFHKALIGPGGSNIKQLVVKAGGSDDRRELSRTIQFPNQDSDNNTIKVEGRRSVVDKIIQQIEEFVAERANQVVETINVPQEKHRSLIGRGGETRRQIESRFNVVLDIPRQGEDRTDVKITGLAANVAKAVEHISSLIKEQHSITVQVPRRLHHTISNNGQYFRRLRSEHHVTVDHAGHTVPARTAAPLGASTNNNGSLPLITDDDDTAAGAHSWRVVETTSAEEGDIPWVLRGSPENVEKAQKALERAIEQSSQSNVTGYLVLPDPRVFRHIVGQAGKKIDSIRKESGCRIFVPQGKTGQEAVEVVGSKDGVEKARELILAAVKEGAQKRES</sequence>
<evidence type="ECO:0000313" key="7">
    <source>
        <dbReference type="Proteomes" id="UP000076874"/>
    </source>
</evidence>
<keyword evidence="3" id="KW-0175">Coiled coil</keyword>
<feature type="compositionally biased region" description="Low complexity" evidence="4">
    <location>
        <begin position="49"/>
        <end position="95"/>
    </location>
</feature>
<proteinExistence type="predicted"/>
<dbReference type="STRING" id="1081102.A0A167TZ11"/>
<feature type="domain" description="K Homology" evidence="5">
    <location>
        <begin position="976"/>
        <end position="1053"/>
    </location>
</feature>
<feature type="region of interest" description="Disordered" evidence="4">
    <location>
        <begin position="49"/>
        <end position="100"/>
    </location>
</feature>
<feature type="domain" description="K Homology" evidence="5">
    <location>
        <begin position="806"/>
        <end position="896"/>
    </location>
</feature>
<dbReference type="PANTHER" id="PTHR10627:SF31">
    <property type="entry name" value="DODECA-SATELLITE-BINDING PROTEIN 1, ISOFORM A"/>
    <property type="match status" value="1"/>
</dbReference>
<evidence type="ECO:0000256" key="4">
    <source>
        <dbReference type="SAM" id="MobiDB-lite"/>
    </source>
</evidence>
<organism evidence="6 7">
    <name type="scientific">Niveomyces insectorum RCEF 264</name>
    <dbReference type="NCBI Taxonomy" id="1081102"/>
    <lineage>
        <taxon>Eukaryota</taxon>
        <taxon>Fungi</taxon>
        <taxon>Dikarya</taxon>
        <taxon>Ascomycota</taxon>
        <taxon>Pezizomycotina</taxon>
        <taxon>Sordariomycetes</taxon>
        <taxon>Hypocreomycetidae</taxon>
        <taxon>Hypocreales</taxon>
        <taxon>Cordycipitaceae</taxon>
        <taxon>Niveomyces</taxon>
    </lineage>
</organism>
<dbReference type="Gene3D" id="3.30.310.210">
    <property type="match status" value="1"/>
</dbReference>
<dbReference type="Pfam" id="PF22952">
    <property type="entry name" value="KH_11"/>
    <property type="match status" value="1"/>
</dbReference>
<evidence type="ECO:0000313" key="6">
    <source>
        <dbReference type="EMBL" id="OAA61095.1"/>
    </source>
</evidence>
<dbReference type="Proteomes" id="UP000076874">
    <property type="component" value="Unassembled WGS sequence"/>
</dbReference>
<accession>A0A167TZ11</accession>
<evidence type="ECO:0000259" key="5">
    <source>
        <dbReference type="SMART" id="SM00322"/>
    </source>
</evidence>
<keyword evidence="1" id="KW-0677">Repeat</keyword>
<keyword evidence="2" id="KW-0694">RNA-binding</keyword>
<feature type="domain" description="K Homology" evidence="5">
    <location>
        <begin position="1242"/>
        <end position="1311"/>
    </location>
</feature>
<dbReference type="CDD" id="cd22449">
    <property type="entry name" value="KH-I_ScSCP160_rpt4"/>
    <property type="match status" value="1"/>
</dbReference>
<dbReference type="PROSITE" id="PS50084">
    <property type="entry name" value="KH_TYPE_1"/>
    <property type="match status" value="8"/>
</dbReference>
<dbReference type="InterPro" id="IPR036612">
    <property type="entry name" value="KH_dom_type_1_sf"/>
</dbReference>
<feature type="domain" description="K Homology" evidence="5">
    <location>
        <begin position="1126"/>
        <end position="1237"/>
    </location>
</feature>
<dbReference type="InterPro" id="IPR054548">
    <property type="entry name" value="SCP160-like_KH"/>
</dbReference>
<gene>
    <name evidence="6" type="ORF">SPI_05119</name>
</gene>
<dbReference type="CDD" id="cd22408">
    <property type="entry name" value="KH-I_Vigilin_rpt4"/>
    <property type="match status" value="1"/>
</dbReference>
<dbReference type="Pfam" id="PF00013">
    <property type="entry name" value="KH_1"/>
    <property type="match status" value="8"/>
</dbReference>
<feature type="domain" description="K Homology" evidence="5">
    <location>
        <begin position="418"/>
        <end position="485"/>
    </location>
</feature>
<feature type="domain" description="K Homology" evidence="5">
    <location>
        <begin position="323"/>
        <end position="413"/>
    </location>
</feature>
<dbReference type="CDD" id="cd22450">
    <property type="entry name" value="KH-I_ScSCP160_rpt5"/>
    <property type="match status" value="1"/>
</dbReference>
<dbReference type="GO" id="GO:0003729">
    <property type="term" value="F:mRNA binding"/>
    <property type="evidence" value="ECO:0007669"/>
    <property type="project" value="TreeGrafter"/>
</dbReference>
<protein>
    <submittedName>
        <fullName evidence="6">RNA-binding effector protein</fullName>
    </submittedName>
</protein>
<dbReference type="PANTHER" id="PTHR10627">
    <property type="entry name" value="SCP160"/>
    <property type="match status" value="1"/>
</dbReference>
<dbReference type="SUPFAM" id="SSF54791">
    <property type="entry name" value="Eukaryotic type KH-domain (KH-domain type I)"/>
    <property type="match status" value="8"/>
</dbReference>
<dbReference type="InterPro" id="IPR004088">
    <property type="entry name" value="KH_dom_type_1"/>
</dbReference>
<dbReference type="GO" id="GO:0005737">
    <property type="term" value="C:cytoplasm"/>
    <property type="evidence" value="ECO:0007669"/>
    <property type="project" value="TreeGrafter"/>
</dbReference>
<dbReference type="EMBL" id="AZHD01000008">
    <property type="protein sequence ID" value="OAA61095.1"/>
    <property type="molecule type" value="Genomic_DNA"/>
</dbReference>
<name>A0A167TZ11_9HYPO</name>
<keyword evidence="7" id="KW-1185">Reference proteome</keyword>
<evidence type="ECO:0000256" key="3">
    <source>
        <dbReference type="SAM" id="Coils"/>
    </source>
</evidence>
<dbReference type="CDD" id="cd22448">
    <property type="entry name" value="KH-I_ScSCP160_rpt3"/>
    <property type="match status" value="1"/>
</dbReference>
<feature type="region of interest" description="Disordered" evidence="4">
    <location>
        <begin position="129"/>
        <end position="170"/>
    </location>
</feature>
<feature type="coiled-coil region" evidence="3">
    <location>
        <begin position="394"/>
        <end position="421"/>
    </location>
</feature>
<comment type="caution">
    <text evidence="6">The sequence shown here is derived from an EMBL/GenBank/DDBJ whole genome shotgun (WGS) entry which is preliminary data.</text>
</comment>
<evidence type="ECO:0000256" key="2">
    <source>
        <dbReference type="PROSITE-ProRule" id="PRU00117"/>
    </source>
</evidence>
<feature type="compositionally biased region" description="Polar residues" evidence="4">
    <location>
        <begin position="129"/>
        <end position="162"/>
    </location>
</feature>
<feature type="region of interest" description="Disordered" evidence="4">
    <location>
        <begin position="853"/>
        <end position="882"/>
    </location>
</feature>
<feature type="domain" description="K Homology" evidence="5">
    <location>
        <begin position="1057"/>
        <end position="1125"/>
    </location>
</feature>
<dbReference type="InterPro" id="IPR004087">
    <property type="entry name" value="KH_dom"/>
</dbReference>
<evidence type="ECO:0000256" key="1">
    <source>
        <dbReference type="ARBA" id="ARBA00022737"/>
    </source>
</evidence>
<feature type="domain" description="K Homology" evidence="5">
    <location>
        <begin position="901"/>
        <end position="972"/>
    </location>
</feature>
<feature type="domain" description="K Homology" evidence="5">
    <location>
        <begin position="739"/>
        <end position="802"/>
    </location>
</feature>